<dbReference type="Pfam" id="PF03102">
    <property type="entry name" value="NeuB"/>
    <property type="match status" value="1"/>
</dbReference>
<dbReference type="Proteomes" id="UP000782312">
    <property type="component" value="Unassembled WGS sequence"/>
</dbReference>
<dbReference type="InterPro" id="IPR006190">
    <property type="entry name" value="SAF_AFP_Neu5Ac"/>
</dbReference>
<dbReference type="GO" id="GO:0016051">
    <property type="term" value="P:carbohydrate biosynthetic process"/>
    <property type="evidence" value="ECO:0007669"/>
    <property type="project" value="InterPro"/>
</dbReference>
<dbReference type="SUPFAM" id="SSF53448">
    <property type="entry name" value="Nucleotide-diphospho-sugar transferases"/>
    <property type="match status" value="1"/>
</dbReference>
<dbReference type="Pfam" id="PF08666">
    <property type="entry name" value="SAF"/>
    <property type="match status" value="1"/>
</dbReference>
<dbReference type="InterPro" id="IPR013785">
    <property type="entry name" value="Aldolase_TIM"/>
</dbReference>
<dbReference type="PANTHER" id="PTHR42966">
    <property type="entry name" value="N-ACETYLNEURAMINATE SYNTHASE"/>
    <property type="match status" value="1"/>
</dbReference>
<gene>
    <name evidence="2" type="ORF">HYZ11_00270</name>
</gene>
<proteinExistence type="predicted"/>
<dbReference type="PANTHER" id="PTHR42966:SF1">
    <property type="entry name" value="SIALIC ACID SYNTHASE"/>
    <property type="match status" value="1"/>
</dbReference>
<dbReference type="InterPro" id="IPR013132">
    <property type="entry name" value="PseI/NeuA/B-like_N"/>
</dbReference>
<comment type="caution">
    <text evidence="2">The sequence shown here is derived from an EMBL/GenBank/DDBJ whole genome shotgun (WGS) entry which is preliminary data.</text>
</comment>
<sequence>MIVAVIPAKGESGRLPGKNTREIAGVPLLVHSIRYAKAARKVDRVYVSTDSDEVAAVAERNGAEVIRRGPELGGEAPAAALCVHAWEAIGREKVEYMAFIQPDHPGRRSDLDQVLDHVRKSAIDSLFTVDRNGKRNGSLRVLSAKALAGDPYLLSYSLMDDCVNVHTQADLAMAEHELSPYRREIQVEGRRIGEGHPAYIIAEGACNHMCDLGMARRMIDLAAEAGADAIKFQTYKAERLTRKSAVTYWQGKEIPQIEYYKRLDRFGTEEYEELFAHARERGIVGFSTPFDLDSASMLNDLGMPLFKIASCDLPDSRLLRHVAGFGKPVILSSGGSTPEEIDRAVATIFETGNHQLILMACMLSYPTTNENAHLLRVRSLKERYPSIIIGLSDHTEPDPHMVIPSLAFALGASVIEKHYTLDRSMTGSGHFFSVNPEDLKKMVANIRLAETVLGSPSLGVARQEEAARNSARRSVVAERLIRAGEVIESSMLGMKRPADGLPGWMMDQVVGKRARRDIEADEALSLEAVE</sequence>
<dbReference type="InterPro" id="IPR013974">
    <property type="entry name" value="SAF"/>
</dbReference>
<dbReference type="Gene3D" id="3.90.550.10">
    <property type="entry name" value="Spore Coat Polysaccharide Biosynthesis Protein SpsA, Chain A"/>
    <property type="match status" value="1"/>
</dbReference>
<dbReference type="InterPro" id="IPR029044">
    <property type="entry name" value="Nucleotide-diphossugar_trans"/>
</dbReference>
<dbReference type="SUPFAM" id="SSF51269">
    <property type="entry name" value="AFP III-like domain"/>
    <property type="match status" value="1"/>
</dbReference>
<accession>A0A932HVJ9</accession>
<dbReference type="Gene3D" id="3.90.1210.10">
    <property type="entry name" value="Antifreeze-like/N-acetylneuraminic acid synthase C-terminal domain"/>
    <property type="match status" value="1"/>
</dbReference>
<dbReference type="SMART" id="SM00858">
    <property type="entry name" value="SAF"/>
    <property type="match status" value="1"/>
</dbReference>
<protein>
    <submittedName>
        <fullName evidence="2">N-acetylneuraminate synthase family protein</fullName>
    </submittedName>
</protein>
<dbReference type="InterPro" id="IPR036732">
    <property type="entry name" value="AFP_Neu5c_C_sf"/>
</dbReference>
<dbReference type="PROSITE" id="PS50844">
    <property type="entry name" value="AFP_LIKE"/>
    <property type="match status" value="1"/>
</dbReference>
<dbReference type="EMBL" id="JACPUR010000001">
    <property type="protein sequence ID" value="MBI3126022.1"/>
    <property type="molecule type" value="Genomic_DNA"/>
</dbReference>
<organism evidence="2 3">
    <name type="scientific">Tectimicrobiota bacterium</name>
    <dbReference type="NCBI Taxonomy" id="2528274"/>
    <lineage>
        <taxon>Bacteria</taxon>
        <taxon>Pseudomonadati</taxon>
        <taxon>Nitrospinota/Tectimicrobiota group</taxon>
        <taxon>Candidatus Tectimicrobiota</taxon>
    </lineage>
</organism>
<dbReference type="AlphaFoldDB" id="A0A932HVJ9"/>
<dbReference type="CDD" id="cd11615">
    <property type="entry name" value="SAF_NeuB_like"/>
    <property type="match status" value="1"/>
</dbReference>
<evidence type="ECO:0000313" key="2">
    <source>
        <dbReference type="EMBL" id="MBI3126022.1"/>
    </source>
</evidence>
<dbReference type="SUPFAM" id="SSF51569">
    <property type="entry name" value="Aldolase"/>
    <property type="match status" value="1"/>
</dbReference>
<dbReference type="InterPro" id="IPR051690">
    <property type="entry name" value="PseI-like"/>
</dbReference>
<dbReference type="InterPro" id="IPR003329">
    <property type="entry name" value="Cytidylyl_trans"/>
</dbReference>
<dbReference type="Pfam" id="PF02348">
    <property type="entry name" value="CTP_transf_3"/>
    <property type="match status" value="1"/>
</dbReference>
<dbReference type="InterPro" id="IPR057736">
    <property type="entry name" value="SAF_PseI/NeuA/NeuB"/>
</dbReference>
<evidence type="ECO:0000259" key="1">
    <source>
        <dbReference type="PROSITE" id="PS50844"/>
    </source>
</evidence>
<reference evidence="2" key="1">
    <citation type="submission" date="2020-07" db="EMBL/GenBank/DDBJ databases">
        <title>Huge and variable diversity of episymbiotic CPR bacteria and DPANN archaea in groundwater ecosystems.</title>
        <authorList>
            <person name="He C.Y."/>
            <person name="Keren R."/>
            <person name="Whittaker M."/>
            <person name="Farag I.F."/>
            <person name="Doudna J."/>
            <person name="Cate J.H.D."/>
            <person name="Banfield J.F."/>
        </authorList>
    </citation>
    <scope>NUCLEOTIDE SEQUENCE</scope>
    <source>
        <strain evidence="2">NC_groundwater_763_Ag_S-0.2um_68_21</strain>
    </source>
</reference>
<evidence type="ECO:0000313" key="3">
    <source>
        <dbReference type="Proteomes" id="UP000782312"/>
    </source>
</evidence>
<name>A0A932HVJ9_UNCTE</name>
<dbReference type="GO" id="GO:0047444">
    <property type="term" value="F:N-acylneuraminate-9-phosphate synthase activity"/>
    <property type="evidence" value="ECO:0007669"/>
    <property type="project" value="TreeGrafter"/>
</dbReference>
<feature type="domain" description="AFP-like" evidence="1">
    <location>
        <begin position="474"/>
        <end position="530"/>
    </location>
</feature>
<dbReference type="Gene3D" id="3.20.20.70">
    <property type="entry name" value="Aldolase class I"/>
    <property type="match status" value="1"/>
</dbReference>